<dbReference type="PANTHER" id="PTHR22012">
    <property type="entry name" value="FIBROUS SHEATH INTERACTING PROTEIN 1"/>
    <property type="match status" value="1"/>
</dbReference>
<evidence type="ECO:0000256" key="4">
    <source>
        <dbReference type="SAM" id="MobiDB-lite"/>
    </source>
</evidence>
<dbReference type="PANTHER" id="PTHR22012:SF2">
    <property type="entry name" value="FIBROUS SHEATH-INTERACTING PROTEIN 1"/>
    <property type="match status" value="1"/>
</dbReference>
<keyword evidence="6" id="KW-1185">Reference proteome</keyword>
<name>A0AAD5ULK8_9FUNG</name>
<dbReference type="EMBL" id="JADGKB010000016">
    <property type="protein sequence ID" value="KAJ3259666.1"/>
    <property type="molecule type" value="Genomic_DNA"/>
</dbReference>
<accession>A0AAD5ULK8</accession>
<evidence type="ECO:0000256" key="3">
    <source>
        <dbReference type="ARBA" id="ARBA00023054"/>
    </source>
</evidence>
<evidence type="ECO:0000313" key="5">
    <source>
        <dbReference type="EMBL" id="KAJ3259666.1"/>
    </source>
</evidence>
<sequence>MLKSTTPTKSVRSKESGGLTPIPNEEEIIRTSVLTTPTDHSFVEESISGAKSSNQGISELEKSVVNLPDNQEDNRQKLYNGLLKIKEYDLQLKQKSMAARSLKKERLERESLTGTPVSLMSEPSYHNTLSDEDDDEFELKSLNSEDLITFLTEPKFKRISIGKEALLAAGTKPKPKAKVTSYKQGDFIGRNIALGADARYYHAMTEEEMKRVDTLLAIEENEEELQSRYDRIINTSAFTPDTLELEKLNEIEGRLRKITPQATLETDFLWTPEGTTGRRTPTLITRSSTSKLIRARSEKDLETIIMDTGIKNSIQDIFENPKRLEEIDQKLNELHSIPPDDILSREEIDSLVYSLTRANTENTNISLETTGLII</sequence>
<keyword evidence="3" id="KW-0175">Coiled coil</keyword>
<reference evidence="5" key="1">
    <citation type="submission" date="2020-05" db="EMBL/GenBank/DDBJ databases">
        <title>Phylogenomic resolution of chytrid fungi.</title>
        <authorList>
            <person name="Stajich J.E."/>
            <person name="Amses K."/>
            <person name="Simmons R."/>
            <person name="Seto K."/>
            <person name="Myers J."/>
            <person name="Bonds A."/>
            <person name="Quandt C.A."/>
            <person name="Barry K."/>
            <person name="Liu P."/>
            <person name="Grigoriev I."/>
            <person name="Longcore J.E."/>
            <person name="James T.Y."/>
        </authorList>
    </citation>
    <scope>NUCLEOTIDE SEQUENCE</scope>
    <source>
        <strain evidence="5">PLAUS21</strain>
    </source>
</reference>
<dbReference type="Proteomes" id="UP001210925">
    <property type="component" value="Unassembled WGS sequence"/>
</dbReference>
<organism evidence="5 6">
    <name type="scientific">Boothiomyces macroporosus</name>
    <dbReference type="NCBI Taxonomy" id="261099"/>
    <lineage>
        <taxon>Eukaryota</taxon>
        <taxon>Fungi</taxon>
        <taxon>Fungi incertae sedis</taxon>
        <taxon>Chytridiomycota</taxon>
        <taxon>Chytridiomycota incertae sedis</taxon>
        <taxon>Chytridiomycetes</taxon>
        <taxon>Rhizophydiales</taxon>
        <taxon>Terramycetaceae</taxon>
        <taxon>Boothiomyces</taxon>
    </lineage>
</organism>
<evidence type="ECO:0000256" key="1">
    <source>
        <dbReference type="ARBA" id="ARBA00010495"/>
    </source>
</evidence>
<feature type="compositionally biased region" description="Polar residues" evidence="4">
    <location>
        <begin position="1"/>
        <end position="10"/>
    </location>
</feature>
<feature type="region of interest" description="Disordered" evidence="4">
    <location>
        <begin position="1"/>
        <end position="29"/>
    </location>
</feature>
<dbReference type="InterPro" id="IPR026246">
    <property type="entry name" value="Fsip1"/>
</dbReference>
<comment type="caution">
    <text evidence="5">The sequence shown here is derived from an EMBL/GenBank/DDBJ whole genome shotgun (WGS) entry which is preliminary data.</text>
</comment>
<dbReference type="Pfam" id="PF15554">
    <property type="entry name" value="FSIP1"/>
    <property type="match status" value="1"/>
</dbReference>
<evidence type="ECO:0000256" key="2">
    <source>
        <dbReference type="ARBA" id="ARBA00019480"/>
    </source>
</evidence>
<dbReference type="AlphaFoldDB" id="A0AAD5ULK8"/>
<gene>
    <name evidence="5" type="ORF">HK103_001927</name>
</gene>
<evidence type="ECO:0000313" key="6">
    <source>
        <dbReference type="Proteomes" id="UP001210925"/>
    </source>
</evidence>
<proteinExistence type="inferred from homology"/>
<comment type="similarity">
    <text evidence="1">Belongs to the FSIP1 family.</text>
</comment>
<protein>
    <recommendedName>
        <fullName evidence="2">Fibrous sheath-interacting protein 1</fullName>
    </recommendedName>
</protein>